<dbReference type="Pfam" id="PF03795">
    <property type="entry name" value="YCII"/>
    <property type="match status" value="1"/>
</dbReference>
<dbReference type="AlphaFoldDB" id="A0AA95NFJ9"/>
<protein>
    <submittedName>
        <fullName evidence="3">YciI family protein</fullName>
    </submittedName>
</protein>
<keyword evidence="4" id="KW-1185">Reference proteome</keyword>
<dbReference type="EMBL" id="CP116346">
    <property type="protein sequence ID" value="WIT14112.1"/>
    <property type="molecule type" value="Genomic_DNA"/>
</dbReference>
<evidence type="ECO:0000313" key="3">
    <source>
        <dbReference type="EMBL" id="WIT14112.1"/>
    </source>
</evidence>
<sequence length="97" mass="10809">MFVVFLKFSSKQSQAAQHMNGHKSWLQQGFDDGVFLMSGSLQARQGGALLAHNTSREELEARVRLDPFVTEDVVTAEITEFLPGKADARLQFLLEPS</sequence>
<dbReference type="Proteomes" id="UP001177769">
    <property type="component" value="Chromosome"/>
</dbReference>
<reference evidence="3" key="1">
    <citation type="submission" date="2023-01" db="EMBL/GenBank/DDBJ databases">
        <title>Whole genome sequence of Paucibacter sp. S2-9 isolated from pond sediment.</title>
        <authorList>
            <person name="Jung J.Y."/>
        </authorList>
    </citation>
    <scope>NUCLEOTIDE SEQUENCE</scope>
    <source>
        <strain evidence="3">S2-9</strain>
    </source>
</reference>
<evidence type="ECO:0000313" key="4">
    <source>
        <dbReference type="Proteomes" id="UP001177769"/>
    </source>
</evidence>
<evidence type="ECO:0000259" key="2">
    <source>
        <dbReference type="Pfam" id="PF03795"/>
    </source>
</evidence>
<gene>
    <name evidence="3" type="ORF">PFX98_10945</name>
</gene>
<dbReference type="RefSeq" id="WP_285235235.1">
    <property type="nucleotide sequence ID" value="NZ_CP116346.1"/>
</dbReference>
<dbReference type="SUPFAM" id="SSF54909">
    <property type="entry name" value="Dimeric alpha+beta barrel"/>
    <property type="match status" value="1"/>
</dbReference>
<accession>A0AA95NFJ9</accession>
<dbReference type="Gene3D" id="3.30.70.1060">
    <property type="entry name" value="Dimeric alpha+beta barrel"/>
    <property type="match status" value="1"/>
</dbReference>
<dbReference type="InterPro" id="IPR011008">
    <property type="entry name" value="Dimeric_a/b-barrel"/>
</dbReference>
<dbReference type="KEGG" id="pais:PFX98_10945"/>
<organism evidence="3 4">
    <name type="scientific">Paucibacter sediminis</name>
    <dbReference type="NCBI Taxonomy" id="3019553"/>
    <lineage>
        <taxon>Bacteria</taxon>
        <taxon>Pseudomonadati</taxon>
        <taxon>Pseudomonadota</taxon>
        <taxon>Betaproteobacteria</taxon>
        <taxon>Burkholderiales</taxon>
        <taxon>Sphaerotilaceae</taxon>
        <taxon>Roseateles</taxon>
    </lineage>
</organism>
<dbReference type="PANTHER" id="PTHR37828:SF1">
    <property type="entry name" value="YCII-RELATED DOMAIN-CONTAINING PROTEIN"/>
    <property type="match status" value="1"/>
</dbReference>
<dbReference type="PANTHER" id="PTHR37828">
    <property type="entry name" value="GSR2449 PROTEIN"/>
    <property type="match status" value="1"/>
</dbReference>
<name>A0AA95NFJ9_9BURK</name>
<evidence type="ECO:0000256" key="1">
    <source>
        <dbReference type="ARBA" id="ARBA00007689"/>
    </source>
</evidence>
<proteinExistence type="inferred from homology"/>
<feature type="domain" description="YCII-related" evidence="2">
    <location>
        <begin position="1"/>
        <end position="80"/>
    </location>
</feature>
<dbReference type="InterPro" id="IPR005545">
    <property type="entry name" value="YCII"/>
</dbReference>
<comment type="similarity">
    <text evidence="1">Belongs to the YciI family.</text>
</comment>